<keyword evidence="3" id="KW-1185">Reference proteome</keyword>
<dbReference type="STRING" id="37625.SAMN05660420_02129"/>
<dbReference type="Pfam" id="PF12706">
    <property type="entry name" value="Lactamase_B_2"/>
    <property type="match status" value="1"/>
</dbReference>
<organism evidence="2 3">
    <name type="scientific">Desulfuromusa kysingii</name>
    <dbReference type="NCBI Taxonomy" id="37625"/>
    <lineage>
        <taxon>Bacteria</taxon>
        <taxon>Pseudomonadati</taxon>
        <taxon>Thermodesulfobacteriota</taxon>
        <taxon>Desulfuromonadia</taxon>
        <taxon>Desulfuromonadales</taxon>
        <taxon>Geopsychrobacteraceae</taxon>
        <taxon>Desulfuromusa</taxon>
    </lineage>
</organism>
<dbReference type="InterPro" id="IPR052533">
    <property type="entry name" value="WalJ/YycJ-like"/>
</dbReference>
<evidence type="ECO:0000313" key="3">
    <source>
        <dbReference type="Proteomes" id="UP000199409"/>
    </source>
</evidence>
<name>A0A1H4BC50_9BACT</name>
<dbReference type="Proteomes" id="UP000199409">
    <property type="component" value="Unassembled WGS sequence"/>
</dbReference>
<dbReference type="Gene3D" id="3.60.15.10">
    <property type="entry name" value="Ribonuclease Z/Hydroxyacylglutathione hydrolase-like"/>
    <property type="match status" value="1"/>
</dbReference>
<reference evidence="2 3" key="1">
    <citation type="submission" date="2016-10" db="EMBL/GenBank/DDBJ databases">
        <authorList>
            <person name="de Groot N.N."/>
        </authorList>
    </citation>
    <scope>NUCLEOTIDE SEQUENCE [LARGE SCALE GENOMIC DNA]</scope>
    <source>
        <strain evidence="2 3">DSM 7343</strain>
    </source>
</reference>
<sequence length="289" mass="31508">MGFILAACNNFRYKGNAPQGDERNSQLRVCLLASGSRGNSALIEADGSRLLIDAGLSGVETERRLSTIGLTGEDLHGILVTHEHHDHVGGIGPLARRYDLPVHLDRLTHASLPKLGKIKALHHFTVGETFSFQNLSISSFSTTHDAVNPVGFTIESSEGKIGFATDLGMSTRLVAEQLKQCRVLVLEANHDEKMLQDGPYPWDLKQRIRSRHGHLSNNESCSLLEEICWPGLEAIFLAHLSEENNCPTLAVESFRKVLGDCGLTAEIIVGQQRQASSCFNASAVMVSSI</sequence>
<gene>
    <name evidence="2" type="ORF">SAMN05660420_02129</name>
</gene>
<dbReference type="SUPFAM" id="SSF56281">
    <property type="entry name" value="Metallo-hydrolase/oxidoreductase"/>
    <property type="match status" value="1"/>
</dbReference>
<protein>
    <submittedName>
        <fullName evidence="2">Phosphoribosyl 1,2-cyclic phosphodiesterase</fullName>
    </submittedName>
</protein>
<dbReference type="PANTHER" id="PTHR47619:SF1">
    <property type="entry name" value="EXODEOXYRIBONUCLEASE WALJ"/>
    <property type="match status" value="1"/>
</dbReference>
<dbReference type="InterPro" id="IPR001279">
    <property type="entry name" value="Metallo-B-lactamas"/>
</dbReference>
<dbReference type="SMART" id="SM00849">
    <property type="entry name" value="Lactamase_B"/>
    <property type="match status" value="1"/>
</dbReference>
<dbReference type="PANTHER" id="PTHR47619">
    <property type="entry name" value="METALLO-HYDROLASE YYCJ-RELATED"/>
    <property type="match status" value="1"/>
</dbReference>
<dbReference type="AlphaFoldDB" id="A0A1H4BC50"/>
<proteinExistence type="predicted"/>
<evidence type="ECO:0000259" key="1">
    <source>
        <dbReference type="SMART" id="SM00849"/>
    </source>
</evidence>
<accession>A0A1H4BC50</accession>
<feature type="domain" description="Metallo-beta-lactamase" evidence="1">
    <location>
        <begin position="37"/>
        <end position="190"/>
    </location>
</feature>
<evidence type="ECO:0000313" key="2">
    <source>
        <dbReference type="EMBL" id="SEA45697.1"/>
    </source>
</evidence>
<dbReference type="InterPro" id="IPR036866">
    <property type="entry name" value="RibonucZ/Hydroxyglut_hydro"/>
</dbReference>
<dbReference type="EMBL" id="FNQN01000006">
    <property type="protein sequence ID" value="SEA45697.1"/>
    <property type="molecule type" value="Genomic_DNA"/>
</dbReference>